<evidence type="ECO:0000313" key="2">
    <source>
        <dbReference type="EMBL" id="TRX21658.1"/>
    </source>
</evidence>
<dbReference type="Proteomes" id="UP000318585">
    <property type="component" value="Unassembled WGS sequence"/>
</dbReference>
<protein>
    <submittedName>
        <fullName evidence="2">DUF5004 domain-containing protein</fullName>
    </submittedName>
</protein>
<sequence>MKCKSIFFLAIMSLLAFGCNEIDDGSYAEPITLYEKVNGDWSLMNLKMVDEFAKTNKIKPDEQNLSTLFNYADFKINFSVNEKMNPTSYEVTGNVPPLFPPKGFWKLSSAFQPTDSSPLKIYLYNDEAKTKSIGEFRVTSVPNSNGEMEIQLVRISGGAAFISYVFKLNTIK</sequence>
<dbReference type="RefSeq" id="WP_144071284.1">
    <property type="nucleotide sequence ID" value="NZ_VJZR01000004.1"/>
</dbReference>
<feature type="chain" id="PRO_5021709619" evidence="1">
    <location>
        <begin position="19"/>
        <end position="172"/>
    </location>
</feature>
<reference evidence="2 3" key="1">
    <citation type="submission" date="2019-07" db="EMBL/GenBank/DDBJ databases">
        <title>Novel species of Flavobacterium.</title>
        <authorList>
            <person name="Liu Q."/>
            <person name="Xin Y.-H."/>
        </authorList>
    </citation>
    <scope>NUCLEOTIDE SEQUENCE [LARGE SCALE GENOMIC DNA]</scope>
    <source>
        <strain evidence="2 3">LB3P56</strain>
    </source>
</reference>
<feature type="signal peptide" evidence="1">
    <location>
        <begin position="1"/>
        <end position="18"/>
    </location>
</feature>
<evidence type="ECO:0000256" key="1">
    <source>
        <dbReference type="SAM" id="SignalP"/>
    </source>
</evidence>
<keyword evidence="3" id="KW-1185">Reference proteome</keyword>
<proteinExistence type="predicted"/>
<accession>A0A553CM63</accession>
<name>A0A553CM63_9FLAO</name>
<keyword evidence="1" id="KW-0732">Signal</keyword>
<gene>
    <name evidence="2" type="ORF">FNW17_07185</name>
</gene>
<organism evidence="2 3">
    <name type="scientific">Flavobacterium franklandianum</name>
    <dbReference type="NCBI Taxonomy" id="2594430"/>
    <lineage>
        <taxon>Bacteria</taxon>
        <taxon>Pseudomonadati</taxon>
        <taxon>Bacteroidota</taxon>
        <taxon>Flavobacteriia</taxon>
        <taxon>Flavobacteriales</taxon>
        <taxon>Flavobacteriaceae</taxon>
        <taxon>Flavobacterium</taxon>
    </lineage>
</organism>
<comment type="caution">
    <text evidence="2">The sequence shown here is derived from an EMBL/GenBank/DDBJ whole genome shotgun (WGS) entry which is preliminary data.</text>
</comment>
<dbReference type="InterPro" id="IPR032168">
    <property type="entry name" value="DUF5004"/>
</dbReference>
<dbReference type="EMBL" id="VJZR01000004">
    <property type="protein sequence ID" value="TRX21658.1"/>
    <property type="molecule type" value="Genomic_DNA"/>
</dbReference>
<dbReference type="AlphaFoldDB" id="A0A553CM63"/>
<evidence type="ECO:0000313" key="3">
    <source>
        <dbReference type="Proteomes" id="UP000318585"/>
    </source>
</evidence>
<dbReference type="Pfam" id="PF16395">
    <property type="entry name" value="DUF5004"/>
    <property type="match status" value="1"/>
</dbReference>
<dbReference type="OrthoDB" id="1342164at2"/>
<dbReference type="PROSITE" id="PS51257">
    <property type="entry name" value="PROKAR_LIPOPROTEIN"/>
    <property type="match status" value="1"/>
</dbReference>